<dbReference type="AlphaFoldDB" id="A0A9X2L900"/>
<keyword evidence="3" id="KW-1185">Reference proteome</keyword>
<dbReference type="PIRSF" id="PIRSF019423">
    <property type="entry name" value="NMN_biosyn"/>
    <property type="match status" value="1"/>
</dbReference>
<accession>A0A9X2L900</accession>
<evidence type="ECO:0000313" key="3">
    <source>
        <dbReference type="Proteomes" id="UP001142610"/>
    </source>
</evidence>
<feature type="domain" description="NrtR DNA-binding winged helix" evidence="1">
    <location>
        <begin position="225"/>
        <end position="284"/>
    </location>
</feature>
<dbReference type="InterPro" id="IPR011213">
    <property type="entry name" value="NMN_biosyn"/>
</dbReference>
<name>A0A9X2L900_9PROT</name>
<dbReference type="InterPro" id="IPR054105">
    <property type="entry name" value="WHD_NrtR"/>
</dbReference>
<gene>
    <name evidence="2" type="ORF">NOG11_07840</name>
</gene>
<dbReference type="InterPro" id="IPR036390">
    <property type="entry name" value="WH_DNA-bd_sf"/>
</dbReference>
<evidence type="ECO:0000259" key="1">
    <source>
        <dbReference type="Pfam" id="PF21906"/>
    </source>
</evidence>
<protein>
    <recommendedName>
        <fullName evidence="1">NrtR DNA-binding winged helix domain-containing protein</fullName>
    </recommendedName>
</protein>
<reference evidence="2" key="1">
    <citation type="submission" date="2022-07" db="EMBL/GenBank/DDBJ databases">
        <title>Parvularcula maris sp. nov., an algicidal bacterium isolated from seawater.</title>
        <authorList>
            <person name="Li F."/>
        </authorList>
    </citation>
    <scope>NUCLEOTIDE SEQUENCE</scope>
    <source>
        <strain evidence="2">BGMRC 0090</strain>
    </source>
</reference>
<dbReference type="Gene3D" id="1.10.10.10">
    <property type="entry name" value="Winged helix-like DNA-binding domain superfamily/Winged helix DNA-binding domain"/>
    <property type="match status" value="1"/>
</dbReference>
<proteinExistence type="predicted"/>
<dbReference type="CDD" id="cd18873">
    <property type="entry name" value="NUDIX_NadM_like"/>
    <property type="match status" value="1"/>
</dbReference>
<evidence type="ECO:0000313" key="2">
    <source>
        <dbReference type="EMBL" id="MCQ8185301.1"/>
    </source>
</evidence>
<dbReference type="Gene3D" id="3.90.79.10">
    <property type="entry name" value="Nucleoside Triphosphate Pyrophosphohydrolase"/>
    <property type="match status" value="1"/>
</dbReference>
<dbReference type="Pfam" id="PF21906">
    <property type="entry name" value="WHD_NrtR"/>
    <property type="match status" value="1"/>
</dbReference>
<dbReference type="EMBL" id="JANIBC010000004">
    <property type="protein sequence ID" value="MCQ8185301.1"/>
    <property type="molecule type" value="Genomic_DNA"/>
</dbReference>
<dbReference type="InterPro" id="IPR015797">
    <property type="entry name" value="NUDIX_hydrolase-like_dom_sf"/>
</dbReference>
<dbReference type="SUPFAM" id="SSF46785">
    <property type="entry name" value="Winged helix' DNA-binding domain"/>
    <property type="match status" value="1"/>
</dbReference>
<sequence length="303" mass="33945">MERRLVIGLNVALVTLIGGEPHVLCVRRPGGWGLPFGRFDPAEHRTFELALRDFVERQTAVPLGYAEQLYTFGDRGREAPRASLVLGDEADRIVSVGYLGLSPSAAEPNLESAAWRPWYEFFPWEDRRGEKEDALLARLKAWAGADEARRKRLLATFPRSSWDEARALERYELMYEAQLVTEAHRDRDGADGPELFGEAMISDHRRILATAIGRLRGKLRYRPVVFELLPTQFTLGKLQTAVEGILGFEVHKQNFRRALEAQKLVVKTSKTVKGTGGRPAAVYRPAAGQKKAAAGLTLPRLRS</sequence>
<organism evidence="2 3">
    <name type="scientific">Parvularcula maris</name>
    <dbReference type="NCBI Taxonomy" id="2965077"/>
    <lineage>
        <taxon>Bacteria</taxon>
        <taxon>Pseudomonadati</taxon>
        <taxon>Pseudomonadota</taxon>
        <taxon>Alphaproteobacteria</taxon>
        <taxon>Parvularculales</taxon>
        <taxon>Parvularculaceae</taxon>
        <taxon>Parvularcula</taxon>
    </lineage>
</organism>
<dbReference type="SUPFAM" id="SSF55811">
    <property type="entry name" value="Nudix"/>
    <property type="match status" value="1"/>
</dbReference>
<dbReference type="InterPro" id="IPR036388">
    <property type="entry name" value="WH-like_DNA-bd_sf"/>
</dbReference>
<comment type="caution">
    <text evidence="2">The sequence shown here is derived from an EMBL/GenBank/DDBJ whole genome shotgun (WGS) entry which is preliminary data.</text>
</comment>
<dbReference type="Proteomes" id="UP001142610">
    <property type="component" value="Unassembled WGS sequence"/>
</dbReference>
<dbReference type="RefSeq" id="WP_256619171.1">
    <property type="nucleotide sequence ID" value="NZ_JANIBC010000004.1"/>
</dbReference>